<feature type="transmembrane region" description="Helical" evidence="3">
    <location>
        <begin position="415"/>
        <end position="438"/>
    </location>
</feature>
<accession>A0AAN6TFJ7</accession>
<keyword evidence="5" id="KW-0378">Hydrolase</keyword>
<keyword evidence="6" id="KW-1185">Reference proteome</keyword>
<reference evidence="5" key="2">
    <citation type="submission" date="2023-05" db="EMBL/GenBank/DDBJ databases">
        <authorList>
            <consortium name="Lawrence Berkeley National Laboratory"/>
            <person name="Steindorff A."/>
            <person name="Hensen N."/>
            <person name="Bonometti L."/>
            <person name="Westerberg I."/>
            <person name="Brannstrom I.O."/>
            <person name="Guillou S."/>
            <person name="Cros-Aarteil S."/>
            <person name="Calhoun S."/>
            <person name="Haridas S."/>
            <person name="Kuo A."/>
            <person name="Mondo S."/>
            <person name="Pangilinan J."/>
            <person name="Riley R."/>
            <person name="Labutti K."/>
            <person name="Andreopoulos B."/>
            <person name="Lipzen A."/>
            <person name="Chen C."/>
            <person name="Yanf M."/>
            <person name="Daum C."/>
            <person name="Ng V."/>
            <person name="Clum A."/>
            <person name="Ohm R."/>
            <person name="Martin F."/>
            <person name="Silar P."/>
            <person name="Natvig D."/>
            <person name="Lalanne C."/>
            <person name="Gautier V."/>
            <person name="Ament-Velasquez S.L."/>
            <person name="Kruys A."/>
            <person name="Hutchinson M.I."/>
            <person name="Powell A.J."/>
            <person name="Barry K."/>
            <person name="Miller A.N."/>
            <person name="Grigoriev I.V."/>
            <person name="Debuchy R."/>
            <person name="Gladieux P."/>
            <person name="Thoren M.H."/>
            <person name="Johannesson H."/>
        </authorList>
    </citation>
    <scope>NUCLEOTIDE SEQUENCE</scope>
    <source>
        <strain evidence="5">CBS 508.74</strain>
    </source>
</reference>
<dbReference type="Gene3D" id="2.40.70.10">
    <property type="entry name" value="Acid Proteases"/>
    <property type="match status" value="2"/>
</dbReference>
<dbReference type="GO" id="GO:0000324">
    <property type="term" value="C:fungal-type vacuole"/>
    <property type="evidence" value="ECO:0007669"/>
    <property type="project" value="TreeGrafter"/>
</dbReference>
<dbReference type="InterPro" id="IPR021109">
    <property type="entry name" value="Peptidase_aspartic_dom_sf"/>
</dbReference>
<sequence>AGPGPLVIPPSQYFEGNDGPWSTFDLRVGTPEQYIRVLISTASPYSMIPLSDQGCSTSVFATVPPDCAVSRGNLFNPNDSSTWKDIGLYGINQNGVGLEANLGYEQRVQFGEDHLGIGLTGPGFDNQIVGGIATPEPFYLGIFGLNNQPMNFSVLGNDSSPSFITTLKDQNKIPSLSWSYTAGAKYRLKQVYGQLIFSGYDTSRFQETPVSFTMADDVTRDLVVALQSISYSGSTSTTLLSNPIDIYIDSTDPNLWLPAEACDAFEKAFGLTLDSQTGLYLVNETHRNRLLDSNAQVSFRLSDVKSGGDTVTIVLPYAAFDLTAENPLVENTSHYFPLKRANSSSQYTLGRTFLQEAYLSADYERRVFNVSACVWNEGAQENIVTIPSKDDPSAGTGGGPSDTSSSNSSGLSGGAIAGIVISVVLGILLAVAATIVLLRKRRK</sequence>
<dbReference type="InterPro" id="IPR001461">
    <property type="entry name" value="Aspartic_peptidase_A1"/>
</dbReference>
<proteinExistence type="inferred from homology"/>
<dbReference type="GeneID" id="89934684"/>
<dbReference type="PANTHER" id="PTHR47966:SF51">
    <property type="entry name" value="BETA-SITE APP-CLEAVING ENZYME, ISOFORM A-RELATED"/>
    <property type="match status" value="1"/>
</dbReference>
<evidence type="ECO:0000259" key="4">
    <source>
        <dbReference type="PROSITE" id="PS51767"/>
    </source>
</evidence>
<feature type="non-terminal residue" evidence="5">
    <location>
        <position position="1"/>
    </location>
</feature>
<dbReference type="Proteomes" id="UP001302812">
    <property type="component" value="Unassembled WGS sequence"/>
</dbReference>
<evidence type="ECO:0000256" key="2">
    <source>
        <dbReference type="SAM" id="MobiDB-lite"/>
    </source>
</evidence>
<name>A0AAN6TFJ7_9PEZI</name>
<keyword evidence="3" id="KW-0812">Transmembrane</keyword>
<dbReference type="InterPro" id="IPR033121">
    <property type="entry name" value="PEPTIDASE_A1"/>
</dbReference>
<evidence type="ECO:0000313" key="6">
    <source>
        <dbReference type="Proteomes" id="UP001302812"/>
    </source>
</evidence>
<keyword evidence="5" id="KW-0645">Protease</keyword>
<dbReference type="CDD" id="cd05471">
    <property type="entry name" value="pepsin_like"/>
    <property type="match status" value="1"/>
</dbReference>
<protein>
    <submittedName>
        <fullName evidence="5">Acid protease</fullName>
    </submittedName>
</protein>
<evidence type="ECO:0000256" key="3">
    <source>
        <dbReference type="SAM" id="Phobius"/>
    </source>
</evidence>
<dbReference type="PROSITE" id="PS51767">
    <property type="entry name" value="PEPTIDASE_A1"/>
    <property type="match status" value="1"/>
</dbReference>
<keyword evidence="3" id="KW-0472">Membrane</keyword>
<dbReference type="Pfam" id="PF00026">
    <property type="entry name" value="Asp"/>
    <property type="match status" value="1"/>
</dbReference>
<evidence type="ECO:0000313" key="5">
    <source>
        <dbReference type="EMBL" id="KAK4113460.1"/>
    </source>
</evidence>
<feature type="non-terminal residue" evidence="5">
    <location>
        <position position="443"/>
    </location>
</feature>
<dbReference type="EMBL" id="MU853339">
    <property type="protein sequence ID" value="KAK4113460.1"/>
    <property type="molecule type" value="Genomic_DNA"/>
</dbReference>
<dbReference type="RefSeq" id="XP_064671030.1">
    <property type="nucleotide sequence ID" value="XM_064810559.1"/>
</dbReference>
<feature type="domain" description="Peptidase A1" evidence="4">
    <location>
        <begin position="22"/>
        <end position="371"/>
    </location>
</feature>
<dbReference type="PANTHER" id="PTHR47966">
    <property type="entry name" value="BETA-SITE APP-CLEAVING ENZYME, ISOFORM A-RELATED"/>
    <property type="match status" value="1"/>
</dbReference>
<dbReference type="InterPro" id="IPR034164">
    <property type="entry name" value="Pepsin-like_dom"/>
</dbReference>
<dbReference type="SUPFAM" id="SSF50630">
    <property type="entry name" value="Acid proteases"/>
    <property type="match status" value="1"/>
</dbReference>
<dbReference type="GO" id="GO:0004190">
    <property type="term" value="F:aspartic-type endopeptidase activity"/>
    <property type="evidence" value="ECO:0007669"/>
    <property type="project" value="InterPro"/>
</dbReference>
<reference evidence="5" key="1">
    <citation type="journal article" date="2023" name="Mol. Phylogenet. Evol.">
        <title>Genome-scale phylogeny and comparative genomics of the fungal order Sordariales.</title>
        <authorList>
            <person name="Hensen N."/>
            <person name="Bonometti L."/>
            <person name="Westerberg I."/>
            <person name="Brannstrom I.O."/>
            <person name="Guillou S."/>
            <person name="Cros-Aarteil S."/>
            <person name="Calhoun S."/>
            <person name="Haridas S."/>
            <person name="Kuo A."/>
            <person name="Mondo S."/>
            <person name="Pangilinan J."/>
            <person name="Riley R."/>
            <person name="LaButti K."/>
            <person name="Andreopoulos B."/>
            <person name="Lipzen A."/>
            <person name="Chen C."/>
            <person name="Yan M."/>
            <person name="Daum C."/>
            <person name="Ng V."/>
            <person name="Clum A."/>
            <person name="Steindorff A."/>
            <person name="Ohm R.A."/>
            <person name="Martin F."/>
            <person name="Silar P."/>
            <person name="Natvig D.O."/>
            <person name="Lalanne C."/>
            <person name="Gautier V."/>
            <person name="Ament-Velasquez S.L."/>
            <person name="Kruys A."/>
            <person name="Hutchinson M.I."/>
            <person name="Powell A.J."/>
            <person name="Barry K."/>
            <person name="Miller A.N."/>
            <person name="Grigoriev I.V."/>
            <person name="Debuchy R."/>
            <person name="Gladieux P."/>
            <person name="Hiltunen Thoren M."/>
            <person name="Johannesson H."/>
        </authorList>
    </citation>
    <scope>NUCLEOTIDE SEQUENCE</scope>
    <source>
        <strain evidence="5">CBS 508.74</strain>
    </source>
</reference>
<dbReference type="CDD" id="cd12087">
    <property type="entry name" value="TM_EGFR-like"/>
    <property type="match status" value="1"/>
</dbReference>
<gene>
    <name evidence="5" type="ORF">N656DRAFT_681470</name>
</gene>
<dbReference type="GO" id="GO:0006508">
    <property type="term" value="P:proteolysis"/>
    <property type="evidence" value="ECO:0007669"/>
    <property type="project" value="UniProtKB-KW"/>
</dbReference>
<comment type="caution">
    <text evidence="5">The sequence shown here is derived from an EMBL/GenBank/DDBJ whole genome shotgun (WGS) entry which is preliminary data.</text>
</comment>
<evidence type="ECO:0000256" key="1">
    <source>
        <dbReference type="ARBA" id="ARBA00007447"/>
    </source>
</evidence>
<organism evidence="5 6">
    <name type="scientific">Canariomyces notabilis</name>
    <dbReference type="NCBI Taxonomy" id="2074819"/>
    <lineage>
        <taxon>Eukaryota</taxon>
        <taxon>Fungi</taxon>
        <taxon>Dikarya</taxon>
        <taxon>Ascomycota</taxon>
        <taxon>Pezizomycotina</taxon>
        <taxon>Sordariomycetes</taxon>
        <taxon>Sordariomycetidae</taxon>
        <taxon>Sordariales</taxon>
        <taxon>Chaetomiaceae</taxon>
        <taxon>Canariomyces</taxon>
    </lineage>
</organism>
<keyword evidence="3" id="KW-1133">Transmembrane helix</keyword>
<comment type="similarity">
    <text evidence="1">Belongs to the peptidase A1 family.</text>
</comment>
<feature type="region of interest" description="Disordered" evidence="2">
    <location>
        <begin position="385"/>
        <end position="408"/>
    </location>
</feature>
<dbReference type="AlphaFoldDB" id="A0AAN6TFJ7"/>